<feature type="transmembrane region" description="Helical" evidence="1">
    <location>
        <begin position="185"/>
        <end position="206"/>
    </location>
</feature>
<proteinExistence type="predicted"/>
<feature type="domain" description="DUF2157" evidence="2">
    <location>
        <begin position="14"/>
        <end position="154"/>
    </location>
</feature>
<organism evidence="3 4">
    <name type="scientific">Oceanococcus atlanticus</name>
    <dbReference type="NCBI Taxonomy" id="1317117"/>
    <lineage>
        <taxon>Bacteria</taxon>
        <taxon>Pseudomonadati</taxon>
        <taxon>Pseudomonadota</taxon>
        <taxon>Gammaproteobacteria</taxon>
        <taxon>Chromatiales</taxon>
        <taxon>Oceanococcaceae</taxon>
        <taxon>Oceanococcus</taxon>
    </lineage>
</organism>
<feature type="transmembrane region" description="Helical" evidence="1">
    <location>
        <begin position="133"/>
        <end position="157"/>
    </location>
</feature>
<dbReference type="EMBL" id="AQQV01000003">
    <property type="protein sequence ID" value="ORE85941.1"/>
    <property type="molecule type" value="Genomic_DNA"/>
</dbReference>
<keyword evidence="1" id="KW-0812">Transmembrane</keyword>
<dbReference type="Pfam" id="PF09925">
    <property type="entry name" value="DUF2157"/>
    <property type="match status" value="1"/>
</dbReference>
<dbReference type="Proteomes" id="UP000192342">
    <property type="component" value="Unassembled WGS sequence"/>
</dbReference>
<accession>A0A1Y1SBD8</accession>
<feature type="transmembrane region" description="Helical" evidence="1">
    <location>
        <begin position="47"/>
        <end position="66"/>
    </location>
</feature>
<feature type="transmembrane region" description="Helical" evidence="1">
    <location>
        <begin position="242"/>
        <end position="259"/>
    </location>
</feature>
<reference evidence="3 4" key="1">
    <citation type="submission" date="2013-04" db="EMBL/GenBank/DDBJ databases">
        <title>Oceanococcus atlanticus 22II-S10r2 Genome Sequencing.</title>
        <authorList>
            <person name="Lai Q."/>
            <person name="Li G."/>
            <person name="Shao Z."/>
        </authorList>
    </citation>
    <scope>NUCLEOTIDE SEQUENCE [LARGE SCALE GENOMIC DNA]</scope>
    <source>
        <strain evidence="3 4">22II-S10r2</strain>
    </source>
</reference>
<evidence type="ECO:0000259" key="2">
    <source>
        <dbReference type="Pfam" id="PF09925"/>
    </source>
</evidence>
<feature type="transmembrane region" description="Helical" evidence="1">
    <location>
        <begin position="264"/>
        <end position="287"/>
    </location>
</feature>
<feature type="transmembrane region" description="Helical" evidence="1">
    <location>
        <begin position="101"/>
        <end position="121"/>
    </location>
</feature>
<evidence type="ECO:0000256" key="1">
    <source>
        <dbReference type="SAM" id="Phobius"/>
    </source>
</evidence>
<dbReference type="AlphaFoldDB" id="A0A1Y1SBD8"/>
<keyword evidence="1" id="KW-0472">Membrane</keyword>
<evidence type="ECO:0000313" key="3">
    <source>
        <dbReference type="EMBL" id="ORE85941.1"/>
    </source>
</evidence>
<sequence>MDSRSHNRQALVELIRRGHIPMAARASAIALAGIHPGAAQWRHFADRALLVVGALALVAAAGFFIAYNWLELGRGGKFVLIQGALGLAVASGLILGRDALAGRISVLVAALLVGVLLAFYGQTYQTGADPWQLFFYWAVLITPWVVIARLAALWLIWLGLFNLSVVLAHAQTVHWFAMLPGRETGLYLALFVLNGVALSAAQWGAMKQRQSARWGLRVVAVACAVPVTLLACSAVLRGAVSWAWLLLWLGWFAASWAFYRQRDLLVLAGLCLSVIAVISTVAGRLLLADFNPAGLLMMALLLVGQGAAAARWLHQRYREGLS</sequence>
<dbReference type="OrthoDB" id="327621at2"/>
<dbReference type="InterPro" id="IPR018677">
    <property type="entry name" value="DUF2157"/>
</dbReference>
<keyword evidence="4" id="KW-1185">Reference proteome</keyword>
<feature type="transmembrane region" description="Helical" evidence="1">
    <location>
        <begin position="218"/>
        <end position="236"/>
    </location>
</feature>
<dbReference type="STRING" id="1317117.ATO7_11628"/>
<name>A0A1Y1SBD8_9GAMM</name>
<protein>
    <recommendedName>
        <fullName evidence="2">DUF2157 domain-containing protein</fullName>
    </recommendedName>
</protein>
<gene>
    <name evidence="3" type="ORF">ATO7_11628</name>
</gene>
<comment type="caution">
    <text evidence="3">The sequence shown here is derived from an EMBL/GenBank/DDBJ whole genome shotgun (WGS) entry which is preliminary data.</text>
</comment>
<keyword evidence="1" id="KW-1133">Transmembrane helix</keyword>
<feature type="transmembrane region" description="Helical" evidence="1">
    <location>
        <begin position="293"/>
        <end position="313"/>
    </location>
</feature>
<evidence type="ECO:0000313" key="4">
    <source>
        <dbReference type="Proteomes" id="UP000192342"/>
    </source>
</evidence>